<dbReference type="PANTHER" id="PTHR43537:SF45">
    <property type="entry name" value="GNTR FAMILY REGULATORY PROTEIN"/>
    <property type="match status" value="1"/>
</dbReference>
<keyword evidence="2" id="KW-0238">DNA-binding</keyword>
<evidence type="ECO:0000256" key="3">
    <source>
        <dbReference type="ARBA" id="ARBA00023163"/>
    </source>
</evidence>
<dbReference type="RefSeq" id="WP_377876467.1">
    <property type="nucleotide sequence ID" value="NZ_JBHMAY010000096.1"/>
</dbReference>
<organism evidence="5 6">
    <name type="scientific">Amycolatopsis halotolerans</name>
    <dbReference type="NCBI Taxonomy" id="330083"/>
    <lineage>
        <taxon>Bacteria</taxon>
        <taxon>Bacillati</taxon>
        <taxon>Actinomycetota</taxon>
        <taxon>Actinomycetes</taxon>
        <taxon>Pseudonocardiales</taxon>
        <taxon>Pseudonocardiaceae</taxon>
        <taxon>Amycolatopsis</taxon>
    </lineage>
</organism>
<gene>
    <name evidence="5" type="ORF">ACFORO_21620</name>
</gene>
<evidence type="ECO:0000259" key="4">
    <source>
        <dbReference type="PROSITE" id="PS50949"/>
    </source>
</evidence>
<evidence type="ECO:0000256" key="2">
    <source>
        <dbReference type="ARBA" id="ARBA00023125"/>
    </source>
</evidence>
<reference evidence="6" key="1">
    <citation type="journal article" date="2019" name="Int. J. Syst. Evol. Microbiol.">
        <title>The Global Catalogue of Microorganisms (GCM) 10K type strain sequencing project: providing services to taxonomists for standard genome sequencing and annotation.</title>
        <authorList>
            <consortium name="The Broad Institute Genomics Platform"/>
            <consortium name="The Broad Institute Genome Sequencing Center for Infectious Disease"/>
            <person name="Wu L."/>
            <person name="Ma J."/>
        </authorList>
    </citation>
    <scope>NUCLEOTIDE SEQUENCE [LARGE SCALE GENOMIC DNA]</scope>
    <source>
        <strain evidence="6">CGMCC 4.7682</strain>
    </source>
</reference>
<dbReference type="Gene3D" id="1.20.120.530">
    <property type="entry name" value="GntR ligand-binding domain-like"/>
    <property type="match status" value="1"/>
</dbReference>
<dbReference type="Gene3D" id="1.10.10.10">
    <property type="entry name" value="Winged helix-like DNA-binding domain superfamily/Winged helix DNA-binding domain"/>
    <property type="match status" value="1"/>
</dbReference>
<dbReference type="Pfam" id="PF07729">
    <property type="entry name" value="FCD"/>
    <property type="match status" value="1"/>
</dbReference>
<dbReference type="InterPro" id="IPR008920">
    <property type="entry name" value="TF_FadR/GntR_C"/>
</dbReference>
<dbReference type="SMART" id="SM00895">
    <property type="entry name" value="FCD"/>
    <property type="match status" value="1"/>
</dbReference>
<keyword evidence="1" id="KW-0805">Transcription regulation</keyword>
<dbReference type="SUPFAM" id="SSF46785">
    <property type="entry name" value="Winged helix' DNA-binding domain"/>
    <property type="match status" value="1"/>
</dbReference>
<keyword evidence="3" id="KW-0804">Transcription</keyword>
<dbReference type="SMART" id="SM00345">
    <property type="entry name" value="HTH_GNTR"/>
    <property type="match status" value="1"/>
</dbReference>
<dbReference type="Proteomes" id="UP001595764">
    <property type="component" value="Unassembled WGS sequence"/>
</dbReference>
<proteinExistence type="predicted"/>
<dbReference type="InterPro" id="IPR011711">
    <property type="entry name" value="GntR_C"/>
</dbReference>
<evidence type="ECO:0000256" key="1">
    <source>
        <dbReference type="ARBA" id="ARBA00023015"/>
    </source>
</evidence>
<keyword evidence="6" id="KW-1185">Reference proteome</keyword>
<protein>
    <submittedName>
        <fullName evidence="5">GntR family transcriptional regulator</fullName>
    </submittedName>
</protein>
<dbReference type="PANTHER" id="PTHR43537">
    <property type="entry name" value="TRANSCRIPTIONAL REGULATOR, GNTR FAMILY"/>
    <property type="match status" value="1"/>
</dbReference>
<feature type="domain" description="HTH gntR-type" evidence="4">
    <location>
        <begin position="14"/>
        <end position="81"/>
    </location>
</feature>
<comment type="caution">
    <text evidence="5">The sequence shown here is derived from an EMBL/GenBank/DDBJ whole genome shotgun (WGS) entry which is preliminary data.</text>
</comment>
<sequence length="243" mass="26847">MTEDSEIFDQAASAPADERIARALRDRILEGHLPPGTQLRDSRLSAEFAVARHTLRGALRRLEHEGLIVYPMHKSAAVKTLTADDVHEIYRVRRALELGAIENSSAAPAEAFEALEATVYAAESAVSQEAWNHVGTASLRFHQAIVGMFGSVSIDQFFSGVLAQLRLAFAVMKDEAQWQTPWVPRDREICGLIRSGHRAGAAALTRQYLDDSERGVVDVVRANEMNQRRPVRRRRANAPAGGQ</sequence>
<dbReference type="Pfam" id="PF00392">
    <property type="entry name" value="GntR"/>
    <property type="match status" value="1"/>
</dbReference>
<dbReference type="SUPFAM" id="SSF48008">
    <property type="entry name" value="GntR ligand-binding domain-like"/>
    <property type="match status" value="1"/>
</dbReference>
<dbReference type="CDD" id="cd07377">
    <property type="entry name" value="WHTH_GntR"/>
    <property type="match status" value="1"/>
</dbReference>
<dbReference type="InterPro" id="IPR036388">
    <property type="entry name" value="WH-like_DNA-bd_sf"/>
</dbReference>
<dbReference type="InterPro" id="IPR036390">
    <property type="entry name" value="WH_DNA-bd_sf"/>
</dbReference>
<evidence type="ECO:0000313" key="6">
    <source>
        <dbReference type="Proteomes" id="UP001595764"/>
    </source>
</evidence>
<dbReference type="InterPro" id="IPR000524">
    <property type="entry name" value="Tscrpt_reg_HTH_GntR"/>
</dbReference>
<dbReference type="EMBL" id="JBHRWI010000025">
    <property type="protein sequence ID" value="MFC3512783.1"/>
    <property type="molecule type" value="Genomic_DNA"/>
</dbReference>
<evidence type="ECO:0000313" key="5">
    <source>
        <dbReference type="EMBL" id="MFC3512783.1"/>
    </source>
</evidence>
<name>A0ABV7QMG9_9PSEU</name>
<accession>A0ABV7QMG9</accession>
<dbReference type="PROSITE" id="PS50949">
    <property type="entry name" value="HTH_GNTR"/>
    <property type="match status" value="1"/>
</dbReference>